<reference evidence="1 2" key="1">
    <citation type="journal article" date="2020" name="Front. Microbiol.">
        <title>Toward Biorecycling: Isolation of a Soil Bacterium That Grows on a Polyurethane Oligomer and Monomer.</title>
        <authorList>
            <person name="Espinosa M.J.C."/>
            <person name="Blanco A.C."/>
            <person name="Schmidgall T."/>
            <person name="Atanasoff-Kardjalieff A.K."/>
            <person name="Kappelmeyer U."/>
            <person name="Tischler D."/>
            <person name="Pieper D.H."/>
            <person name="Heipieper H.J."/>
            <person name="Eberlein C."/>
        </authorList>
    </citation>
    <scope>NUCLEOTIDE SEQUENCE [LARGE SCALE GENOMIC DNA]</scope>
    <source>
        <strain evidence="1 2">TDA1</strain>
    </source>
</reference>
<dbReference type="EMBL" id="CP116669">
    <property type="protein sequence ID" value="WCH98881.1"/>
    <property type="molecule type" value="Genomic_DNA"/>
</dbReference>
<organism evidence="1 2">
    <name type="scientific">Pseudomonas capeferrum</name>
    <dbReference type="NCBI Taxonomy" id="1495066"/>
    <lineage>
        <taxon>Bacteria</taxon>
        <taxon>Pseudomonadati</taxon>
        <taxon>Pseudomonadota</taxon>
        <taxon>Gammaproteobacteria</taxon>
        <taxon>Pseudomonadales</taxon>
        <taxon>Pseudomonadaceae</taxon>
        <taxon>Pseudomonas</taxon>
    </lineage>
</organism>
<gene>
    <name evidence="1" type="ORF">PMC74_19185</name>
</gene>
<accession>A0ABY7R525</accession>
<sequence>MTTHAVTAQRVDGNDRSKGAGFGEMDEAIGYDNPSPSGLGVSRVYFNYELFDLYKAPLVHFQRRVIEAIDDEESVGNLDEILVWLSTANVKLSQGSDITLEVEGESFIIQQASPEQRLHLLFMGTALPETIGDGVTCPLRIDASADPDRHFEITAIENLYLYGTPQFLARVFEQLALLPGYPELKRLLDTARQQYASVPDIVLMQRHAGPPQQGPGFDLQRVIPAKYSHLLPGSYTAMLYDPYDASGLDGLTTLARILQQAYDALAPDMRAPAPTSAD</sequence>
<proteinExistence type="predicted"/>
<evidence type="ECO:0000313" key="1">
    <source>
        <dbReference type="EMBL" id="WCH98881.1"/>
    </source>
</evidence>
<protein>
    <submittedName>
        <fullName evidence="1">Uncharacterized protein</fullName>
    </submittedName>
</protein>
<evidence type="ECO:0000313" key="2">
    <source>
        <dbReference type="Proteomes" id="UP001214301"/>
    </source>
</evidence>
<keyword evidence="2" id="KW-1185">Reference proteome</keyword>
<dbReference type="RefSeq" id="WP_156310961.1">
    <property type="nucleotide sequence ID" value="NZ_CP116669.1"/>
</dbReference>
<dbReference type="Proteomes" id="UP001214301">
    <property type="component" value="Chromosome"/>
</dbReference>
<name>A0ABY7R525_9PSED</name>